<feature type="non-terminal residue" evidence="1">
    <location>
        <position position="1"/>
    </location>
</feature>
<reference evidence="1" key="1">
    <citation type="submission" date="2020-02" db="EMBL/GenBank/DDBJ databases">
        <authorList>
            <person name="Meier V. D."/>
        </authorList>
    </citation>
    <scope>NUCLEOTIDE SEQUENCE</scope>
    <source>
        <strain evidence="1">AVDCRST_MAG25</strain>
    </source>
</reference>
<protein>
    <submittedName>
        <fullName evidence="1">Uncharacterized protein</fullName>
    </submittedName>
</protein>
<dbReference type="AlphaFoldDB" id="A0A6J4RKY2"/>
<proteinExistence type="predicted"/>
<accession>A0A6J4RKY2</accession>
<name>A0A6J4RKY2_9ACTN</name>
<dbReference type="EMBL" id="CADCVI010000154">
    <property type="protein sequence ID" value="CAA9476495.1"/>
    <property type="molecule type" value="Genomic_DNA"/>
</dbReference>
<evidence type="ECO:0000313" key="1">
    <source>
        <dbReference type="EMBL" id="CAA9476495.1"/>
    </source>
</evidence>
<organism evidence="1">
    <name type="scientific">uncultured Rubrobacteraceae bacterium</name>
    <dbReference type="NCBI Taxonomy" id="349277"/>
    <lineage>
        <taxon>Bacteria</taxon>
        <taxon>Bacillati</taxon>
        <taxon>Actinomycetota</taxon>
        <taxon>Rubrobacteria</taxon>
        <taxon>Rubrobacterales</taxon>
        <taxon>Rubrobacteraceae</taxon>
        <taxon>environmental samples</taxon>
    </lineage>
</organism>
<feature type="non-terminal residue" evidence="1">
    <location>
        <position position="48"/>
    </location>
</feature>
<gene>
    <name evidence="1" type="ORF">AVDCRST_MAG25-2456</name>
</gene>
<sequence length="48" mass="5639">WTRFLLSYLLLALLYRFGRTSCGPRQRVRSAPRFVERSGGWPGARRAR</sequence>